<protein>
    <submittedName>
        <fullName evidence="1">Uncharacterized protein</fullName>
    </submittedName>
</protein>
<reference evidence="1 2" key="1">
    <citation type="journal article" date="2019" name="Nat. Ecol. Evol.">
        <title>Megaphylogeny resolves global patterns of mushroom evolution.</title>
        <authorList>
            <person name="Varga T."/>
            <person name="Krizsan K."/>
            <person name="Foldi C."/>
            <person name="Dima B."/>
            <person name="Sanchez-Garcia M."/>
            <person name="Sanchez-Ramirez S."/>
            <person name="Szollosi G.J."/>
            <person name="Szarkandi J.G."/>
            <person name="Papp V."/>
            <person name="Albert L."/>
            <person name="Andreopoulos W."/>
            <person name="Angelini C."/>
            <person name="Antonin V."/>
            <person name="Barry K.W."/>
            <person name="Bougher N.L."/>
            <person name="Buchanan P."/>
            <person name="Buyck B."/>
            <person name="Bense V."/>
            <person name="Catcheside P."/>
            <person name="Chovatia M."/>
            <person name="Cooper J."/>
            <person name="Damon W."/>
            <person name="Desjardin D."/>
            <person name="Finy P."/>
            <person name="Geml J."/>
            <person name="Haridas S."/>
            <person name="Hughes K."/>
            <person name="Justo A."/>
            <person name="Karasinski D."/>
            <person name="Kautmanova I."/>
            <person name="Kiss B."/>
            <person name="Kocsube S."/>
            <person name="Kotiranta H."/>
            <person name="LaButti K.M."/>
            <person name="Lechner B.E."/>
            <person name="Liimatainen K."/>
            <person name="Lipzen A."/>
            <person name="Lukacs Z."/>
            <person name="Mihaltcheva S."/>
            <person name="Morgado L.N."/>
            <person name="Niskanen T."/>
            <person name="Noordeloos M.E."/>
            <person name="Ohm R.A."/>
            <person name="Ortiz-Santana B."/>
            <person name="Ovrebo C."/>
            <person name="Racz N."/>
            <person name="Riley R."/>
            <person name="Savchenko A."/>
            <person name="Shiryaev A."/>
            <person name="Soop K."/>
            <person name="Spirin V."/>
            <person name="Szebenyi C."/>
            <person name="Tomsovsky M."/>
            <person name="Tulloss R.E."/>
            <person name="Uehling J."/>
            <person name="Grigoriev I.V."/>
            <person name="Vagvolgyi C."/>
            <person name="Papp T."/>
            <person name="Martin F.M."/>
            <person name="Miettinen O."/>
            <person name="Hibbett D.S."/>
            <person name="Nagy L.G."/>
        </authorList>
    </citation>
    <scope>NUCLEOTIDE SEQUENCE [LARGE SCALE GENOMIC DNA]</scope>
    <source>
        <strain evidence="1 2">NL-1719</strain>
    </source>
</reference>
<evidence type="ECO:0000313" key="2">
    <source>
        <dbReference type="Proteomes" id="UP000308600"/>
    </source>
</evidence>
<sequence length="50" mass="5448">MLIVGFCLFPASIPTFGLVPSALGRFLCVSVCPPLIILTLFHRFRLAPTT</sequence>
<gene>
    <name evidence="1" type="ORF">BDN72DRAFT_169774</name>
</gene>
<dbReference type="EMBL" id="ML208418">
    <property type="protein sequence ID" value="TFK66000.1"/>
    <property type="molecule type" value="Genomic_DNA"/>
</dbReference>
<dbReference type="Proteomes" id="UP000308600">
    <property type="component" value="Unassembled WGS sequence"/>
</dbReference>
<name>A0ACD3AJZ7_9AGAR</name>
<evidence type="ECO:0000313" key="1">
    <source>
        <dbReference type="EMBL" id="TFK66000.1"/>
    </source>
</evidence>
<keyword evidence="2" id="KW-1185">Reference proteome</keyword>
<proteinExistence type="predicted"/>
<organism evidence="1 2">
    <name type="scientific">Pluteus cervinus</name>
    <dbReference type="NCBI Taxonomy" id="181527"/>
    <lineage>
        <taxon>Eukaryota</taxon>
        <taxon>Fungi</taxon>
        <taxon>Dikarya</taxon>
        <taxon>Basidiomycota</taxon>
        <taxon>Agaricomycotina</taxon>
        <taxon>Agaricomycetes</taxon>
        <taxon>Agaricomycetidae</taxon>
        <taxon>Agaricales</taxon>
        <taxon>Pluteineae</taxon>
        <taxon>Pluteaceae</taxon>
        <taxon>Pluteus</taxon>
    </lineage>
</organism>
<accession>A0ACD3AJZ7</accession>